<evidence type="ECO:0000313" key="1">
    <source>
        <dbReference type="EMBL" id="CAB4806427.1"/>
    </source>
</evidence>
<sequence length="47" mass="5067">MLTSSATRTGLCHGSTVTIVPRSTLLVIAAMYERYCSGFVIIVYGVK</sequence>
<proteinExistence type="predicted"/>
<name>A0A6J6YMB0_9ZZZZ</name>
<gene>
    <name evidence="1" type="ORF">UFOPK3001_01278</name>
</gene>
<dbReference type="AlphaFoldDB" id="A0A6J6YMB0"/>
<protein>
    <submittedName>
        <fullName evidence="1">Unannotated protein</fullName>
    </submittedName>
</protein>
<reference evidence="1" key="1">
    <citation type="submission" date="2020-05" db="EMBL/GenBank/DDBJ databases">
        <authorList>
            <person name="Chiriac C."/>
            <person name="Salcher M."/>
            <person name="Ghai R."/>
            <person name="Kavagutti S V."/>
        </authorList>
    </citation>
    <scope>NUCLEOTIDE SEQUENCE</scope>
</reference>
<organism evidence="1">
    <name type="scientific">freshwater metagenome</name>
    <dbReference type="NCBI Taxonomy" id="449393"/>
    <lineage>
        <taxon>unclassified sequences</taxon>
        <taxon>metagenomes</taxon>
        <taxon>ecological metagenomes</taxon>
    </lineage>
</organism>
<accession>A0A6J6YMB0</accession>
<dbReference type="EMBL" id="CAFAAJ010000074">
    <property type="protein sequence ID" value="CAB4806427.1"/>
    <property type="molecule type" value="Genomic_DNA"/>
</dbReference>